<evidence type="ECO:0000313" key="4">
    <source>
        <dbReference type="EMBL" id="KAF1694118.1"/>
    </source>
</evidence>
<comment type="caution">
    <text evidence="4">The sequence shown here is derived from an EMBL/GenBank/DDBJ whole genome shotgun (WGS) entry which is preliminary data.</text>
</comment>
<keyword evidence="2" id="KW-0442">Lipid degradation</keyword>
<feature type="active site" description="Proton acceptor" evidence="2">
    <location>
        <position position="278"/>
    </location>
</feature>
<dbReference type="PROSITE" id="PS51635">
    <property type="entry name" value="PNPLA"/>
    <property type="match status" value="1"/>
</dbReference>
<keyword evidence="2" id="KW-0378">Hydrolase</keyword>
<feature type="domain" description="PNPLA" evidence="3">
    <location>
        <begin position="98"/>
        <end position="291"/>
    </location>
</feature>
<name>A0ABQ6Z7D9_9GAMM</name>
<dbReference type="InterPro" id="IPR002641">
    <property type="entry name" value="PNPLA_dom"/>
</dbReference>
<evidence type="ECO:0000313" key="5">
    <source>
        <dbReference type="Proteomes" id="UP000788419"/>
    </source>
</evidence>
<gene>
    <name evidence="4" type="ORF">CSC65_10040</name>
</gene>
<feature type="short sequence motif" description="GXSXG" evidence="2">
    <location>
        <begin position="131"/>
        <end position="135"/>
    </location>
</feature>
<keyword evidence="5" id="KW-1185">Reference proteome</keyword>
<protein>
    <recommendedName>
        <fullName evidence="3">PNPLA domain-containing protein</fullName>
    </recommendedName>
</protein>
<dbReference type="Pfam" id="PF01734">
    <property type="entry name" value="Patatin"/>
    <property type="match status" value="1"/>
</dbReference>
<evidence type="ECO:0000259" key="3">
    <source>
        <dbReference type="PROSITE" id="PS51635"/>
    </source>
</evidence>
<organism evidence="4 5">
    <name type="scientific">Pseudoxanthomonas daejeonensis</name>
    <dbReference type="NCBI Taxonomy" id="266062"/>
    <lineage>
        <taxon>Bacteria</taxon>
        <taxon>Pseudomonadati</taxon>
        <taxon>Pseudomonadota</taxon>
        <taxon>Gammaproteobacteria</taxon>
        <taxon>Lysobacterales</taxon>
        <taxon>Lysobacteraceae</taxon>
        <taxon>Pseudoxanthomonas</taxon>
    </lineage>
</organism>
<sequence>MPASVPKTRAGGFPLAAVRSLVLGFVIAAAIPGCSSLPRNPVPPALVEQAQIPGMPDVRARAGRPAPAMERDYLLSLQQESPEDFPVAADGIIHYPHLALSGGGVNGAFGAGFLKGWTETGTRPVFKIVTGVSTGALMAPFAFLGPGYDESLHKFYTTTTTANVFTERSRLMALMRGDALADTAPLVTLIERYIDTALLEQVAQAHRQGRRLFMGTVDLDTRSFMVWNMGLIACQADDAALALFRKVMLASSSVPIAFPPVLFEVEADGKRYDEMHVDGFVWANVFLNGGIFDPAKLHTSAGRAPGREDIFVIHNGQLSAPPASTTRSLRGITVRTIDISGRAGIVGDLFREFTFAQRNQADFHWVTIDESVVLPDLTAFDPAQMASLYQAGYDAARAGPAWRTQPPGIRGE</sequence>
<dbReference type="Gene3D" id="3.40.1090.10">
    <property type="entry name" value="Cytosolic phospholipase A2 catalytic domain"/>
    <property type="match status" value="1"/>
</dbReference>
<feature type="active site" description="Nucleophile" evidence="2">
    <location>
        <position position="133"/>
    </location>
</feature>
<feature type="short sequence motif" description="GXGXXG" evidence="2">
    <location>
        <begin position="102"/>
        <end position="107"/>
    </location>
</feature>
<dbReference type="Proteomes" id="UP000788419">
    <property type="component" value="Unassembled WGS sequence"/>
</dbReference>
<reference evidence="4 5" key="1">
    <citation type="submission" date="2017-10" db="EMBL/GenBank/DDBJ databases">
        <title>Whole genome sequencing of members of genus Pseudoxanthomonas.</title>
        <authorList>
            <person name="Kumar S."/>
            <person name="Bansal K."/>
            <person name="Kaur A."/>
            <person name="Patil P."/>
            <person name="Sharma S."/>
            <person name="Patil P.B."/>
        </authorList>
    </citation>
    <scope>NUCLEOTIDE SEQUENCE [LARGE SCALE GENOMIC DNA]</scope>
    <source>
        <strain evidence="4 5">DSM 17801</strain>
    </source>
</reference>
<keyword evidence="1 2" id="KW-0443">Lipid metabolism</keyword>
<dbReference type="EMBL" id="PDWN01000009">
    <property type="protein sequence ID" value="KAF1694118.1"/>
    <property type="molecule type" value="Genomic_DNA"/>
</dbReference>
<comment type="caution">
    <text evidence="2">Lacks conserved residue(s) required for the propagation of feature annotation.</text>
</comment>
<accession>A0ABQ6Z7D9</accession>
<evidence type="ECO:0000256" key="2">
    <source>
        <dbReference type="PROSITE-ProRule" id="PRU01161"/>
    </source>
</evidence>
<dbReference type="InterPro" id="IPR016035">
    <property type="entry name" value="Acyl_Trfase/lysoPLipase"/>
</dbReference>
<dbReference type="SUPFAM" id="SSF52151">
    <property type="entry name" value="FabD/lysophospholipase-like"/>
    <property type="match status" value="1"/>
</dbReference>
<proteinExistence type="predicted"/>
<evidence type="ECO:0000256" key="1">
    <source>
        <dbReference type="ARBA" id="ARBA00023098"/>
    </source>
</evidence>